<dbReference type="PROSITE" id="PS51194">
    <property type="entry name" value="HELICASE_CTER"/>
    <property type="match status" value="1"/>
</dbReference>
<evidence type="ECO:0000313" key="13">
    <source>
        <dbReference type="Proteomes" id="UP000009170"/>
    </source>
</evidence>
<dbReference type="Proteomes" id="UP000195557">
    <property type="component" value="Unassembled WGS sequence"/>
</dbReference>
<evidence type="ECO:0000256" key="2">
    <source>
        <dbReference type="ARBA" id="ARBA00022801"/>
    </source>
</evidence>
<dbReference type="SUPFAM" id="SSF52540">
    <property type="entry name" value="P-loop containing nucleoside triphosphate hydrolases"/>
    <property type="match status" value="1"/>
</dbReference>
<dbReference type="Proteomes" id="UP000009170">
    <property type="component" value="Unassembled WGS sequence"/>
</dbReference>
<keyword evidence="13" id="KW-1185">Reference proteome</keyword>
<reference evidence="11 13" key="1">
    <citation type="journal article" date="2006" name="Proc. Natl. Acad. Sci. U.S.A.">
        <title>Genome analysis of the smallest free-living eukaryote Ostreococcus tauri unveils many unique features.</title>
        <authorList>
            <person name="Derelle E."/>
            <person name="Ferraz C."/>
            <person name="Rombauts S."/>
            <person name="Rouze P."/>
            <person name="Worden A.Z."/>
            <person name="Robbens S."/>
            <person name="Partensky F."/>
            <person name="Degroeve S."/>
            <person name="Echeynie S."/>
            <person name="Cooke R."/>
            <person name="Saeys Y."/>
            <person name="Wuyts J."/>
            <person name="Jabbari K."/>
            <person name="Bowler C."/>
            <person name="Panaud O."/>
            <person name="Piegu B."/>
            <person name="Ball S.G."/>
            <person name="Ral J.-P."/>
            <person name="Bouget F.-Y."/>
            <person name="Piganeau G."/>
            <person name="De Baets B."/>
            <person name="Picard A."/>
            <person name="Delseny M."/>
            <person name="Demaille J."/>
            <person name="Van de Peer Y."/>
            <person name="Moreau H."/>
        </authorList>
    </citation>
    <scope>NUCLEOTIDE SEQUENCE [LARGE SCALE GENOMIC DNA]</scope>
    <source>
        <strain evidence="11 13">OTTH0595</strain>
    </source>
</reference>
<keyword evidence="2 12" id="KW-0378">Hydrolase</keyword>
<dbReference type="PANTHER" id="PTHR47959:SF14">
    <property type="entry name" value="DEAD-BOX ATP-DEPENDENT RNA HELICASE 28"/>
    <property type="match status" value="1"/>
</dbReference>
<dbReference type="PROSITE" id="PS00039">
    <property type="entry name" value="DEAD_ATP_HELICASE"/>
    <property type="match status" value="1"/>
</dbReference>
<feature type="compositionally biased region" description="Acidic residues" evidence="7">
    <location>
        <begin position="143"/>
        <end position="153"/>
    </location>
</feature>
<dbReference type="PANTHER" id="PTHR47959">
    <property type="entry name" value="ATP-DEPENDENT RNA HELICASE RHLE-RELATED"/>
    <property type="match status" value="1"/>
</dbReference>
<evidence type="ECO:0000259" key="9">
    <source>
        <dbReference type="PROSITE" id="PS51194"/>
    </source>
</evidence>
<feature type="coiled-coil region" evidence="6">
    <location>
        <begin position="605"/>
        <end position="632"/>
    </location>
</feature>
<keyword evidence="6" id="KW-0175">Coiled coil</keyword>
<evidence type="ECO:0000256" key="6">
    <source>
        <dbReference type="SAM" id="Coils"/>
    </source>
</evidence>
<dbReference type="OrthoDB" id="10259843at2759"/>
<dbReference type="InterPro" id="IPR011545">
    <property type="entry name" value="DEAD/DEAH_box_helicase_dom"/>
</dbReference>
<feature type="domain" description="DEAD-box RNA helicase Q" evidence="10">
    <location>
        <begin position="207"/>
        <end position="235"/>
    </location>
</feature>
<accession>A0A454XJE3</accession>
<gene>
    <name evidence="12" type="ORF">BE221DRAFT_218221</name>
    <name evidence="11" type="ORF">OT_ostta13g02060</name>
</gene>
<dbReference type="Pfam" id="PF00270">
    <property type="entry name" value="DEAD"/>
    <property type="match status" value="1"/>
</dbReference>
<feature type="compositionally biased region" description="Basic and acidic residues" evidence="7">
    <location>
        <begin position="20"/>
        <end position="29"/>
    </location>
</feature>
<dbReference type="InterPro" id="IPR014014">
    <property type="entry name" value="RNA_helicase_DEAD_Q_motif"/>
</dbReference>
<proteinExistence type="predicted"/>
<dbReference type="InterPro" id="IPR027417">
    <property type="entry name" value="P-loop_NTPase"/>
</dbReference>
<dbReference type="InterPro" id="IPR000629">
    <property type="entry name" value="RNA-helicase_DEAD-box_CS"/>
</dbReference>
<sequence length="816" mass="88144">MSSDDDVAFNPAFAFDVDDDGARARETHRVGHRARGGARTAPWDFGDAAARARGELRARGATSVDEKIRRARGGRTSGSGSESAYGSASEDAPLPGEADASDDEDSDASEMDSEAVSGTSSGSDGSSESEESGEGDGSSESGESVEEESESASEDAAAARRASSADAKAKNVEETTNVASSDSEEDAMFTERAVVKGARGDTTFDAKAFDELHLSRALTRACETLGYKKPTPIQAAVIPIAMTGRDVCGRAVTGSGKTAAFMLPQLERLLHRGPRATAATYVLCLVPTRELAVQVHSMTESLAQYTNIRVCLVVGGLSANVQAAELRTRPEIVVGTPGRVIDHVRNTQSFGLEDLATLILDEADRLLEMGFLEEIKEIVRQCPKKRQTLLFSATLTAGVEALASLSMKNPARLSADTLGTTPEHLIEEVLKLKPNQSAQKEAFLMAIVSRSFDKSTIVFTKTKQQAHRLKIIMGLSKVKAGELHGDMTQTQRLAALDDFRTGRVTHLIATDVAARGLDIPSVDAVISYDAPKTLASYLHRVGRTARAGKKGTALTFMEESDRKLVKTVAKRGANLKARVVPGNIVAEWHKKIEVMEEKIVHINYEERTERQLAKAEMEANKASNLLEHAAEIKSRPAKTWFQSEREKRDVQKQAVKANETAEIDLMDRKSLRKSLKRGKEIAGPDRLPAGKKARRELARRNLYAKEHGVDADDGPKGGVRVTKGVKSIKALEREARLTGATAGKVVRMVKKAANPPKRAPRAADPDDDFTQRSGRGAGYGGKLRTGVRPGSTSTANRPFKSVKGAFKSQSKYRRKK</sequence>
<protein>
    <submittedName>
        <fullName evidence="11">Helicase, C-terminal</fullName>
    </submittedName>
    <submittedName>
        <fullName evidence="12">P-loop containing nucleoside triphosphate hydrolase protein</fullName>
    </submittedName>
</protein>
<evidence type="ECO:0000259" key="10">
    <source>
        <dbReference type="PROSITE" id="PS51195"/>
    </source>
</evidence>
<dbReference type="Pfam" id="PF00271">
    <property type="entry name" value="Helicase_C"/>
    <property type="match status" value="1"/>
</dbReference>
<feature type="compositionally biased region" description="Acidic residues" evidence="7">
    <location>
        <begin position="99"/>
        <end position="113"/>
    </location>
</feature>
<dbReference type="SMART" id="SM00487">
    <property type="entry name" value="DEXDc"/>
    <property type="match status" value="1"/>
</dbReference>
<dbReference type="InterPro" id="IPR014001">
    <property type="entry name" value="Helicase_ATP-bd"/>
</dbReference>
<feature type="compositionally biased region" description="Basic and acidic residues" evidence="7">
    <location>
        <begin position="50"/>
        <end position="68"/>
    </location>
</feature>
<organism evidence="11 13">
    <name type="scientific">Ostreococcus tauri</name>
    <name type="common">Marine green alga</name>
    <dbReference type="NCBI Taxonomy" id="70448"/>
    <lineage>
        <taxon>Eukaryota</taxon>
        <taxon>Viridiplantae</taxon>
        <taxon>Chlorophyta</taxon>
        <taxon>Mamiellophyceae</taxon>
        <taxon>Mamiellales</taxon>
        <taxon>Bathycoccaceae</taxon>
        <taxon>Ostreococcus</taxon>
    </lineage>
</organism>
<name>A0A096P818_OSTTA</name>
<dbReference type="GO" id="GO:0003676">
    <property type="term" value="F:nucleic acid binding"/>
    <property type="evidence" value="ECO:0007669"/>
    <property type="project" value="InterPro"/>
</dbReference>
<feature type="domain" description="Helicase C-terminal" evidence="9">
    <location>
        <begin position="439"/>
        <end position="593"/>
    </location>
</feature>
<keyword evidence="1" id="KW-0547">Nucleotide-binding</keyword>
<accession>A0A1Y5IGT3</accession>
<evidence type="ECO:0000259" key="8">
    <source>
        <dbReference type="PROSITE" id="PS51192"/>
    </source>
</evidence>
<accession>A0A096P818</accession>
<dbReference type="STRING" id="70448.A0A096P818"/>
<dbReference type="Gene3D" id="3.40.50.300">
    <property type="entry name" value="P-loop containing nucleotide triphosphate hydrolases"/>
    <property type="match status" value="2"/>
</dbReference>
<dbReference type="InParanoid" id="A0A096P818"/>
<evidence type="ECO:0000256" key="1">
    <source>
        <dbReference type="ARBA" id="ARBA00022741"/>
    </source>
</evidence>
<evidence type="ECO:0000313" key="12">
    <source>
        <dbReference type="EMBL" id="OUS46312.1"/>
    </source>
</evidence>
<dbReference type="EMBL" id="CAID01000013">
    <property type="protein sequence ID" value="CEG00157.1"/>
    <property type="molecule type" value="Genomic_DNA"/>
</dbReference>
<keyword evidence="3 11" id="KW-0347">Helicase</keyword>
<evidence type="ECO:0000256" key="4">
    <source>
        <dbReference type="ARBA" id="ARBA00022840"/>
    </source>
</evidence>
<dbReference type="CDD" id="cd17947">
    <property type="entry name" value="DEADc_DDX27"/>
    <property type="match status" value="1"/>
</dbReference>
<feature type="region of interest" description="Disordered" evidence="7">
    <location>
        <begin position="749"/>
        <end position="816"/>
    </location>
</feature>
<dbReference type="SMART" id="SM00490">
    <property type="entry name" value="HELICc"/>
    <property type="match status" value="1"/>
</dbReference>
<evidence type="ECO:0000256" key="7">
    <source>
        <dbReference type="SAM" id="MobiDB-lite"/>
    </source>
</evidence>
<dbReference type="CDD" id="cd18787">
    <property type="entry name" value="SF2_C_DEAD"/>
    <property type="match status" value="1"/>
</dbReference>
<feature type="compositionally biased region" description="Low complexity" evidence="7">
    <location>
        <begin position="114"/>
        <end position="126"/>
    </location>
</feature>
<evidence type="ECO:0000256" key="3">
    <source>
        <dbReference type="ARBA" id="ARBA00022806"/>
    </source>
</evidence>
<dbReference type="EMBL" id="KZ155784">
    <property type="protein sequence ID" value="OUS46312.1"/>
    <property type="molecule type" value="Genomic_DNA"/>
</dbReference>
<evidence type="ECO:0000313" key="11">
    <source>
        <dbReference type="EMBL" id="CEG00157.1"/>
    </source>
</evidence>
<keyword evidence="4" id="KW-0067">ATP-binding</keyword>
<dbReference type="InterPro" id="IPR001650">
    <property type="entry name" value="Helicase_C-like"/>
</dbReference>
<dbReference type="GO" id="GO:0005829">
    <property type="term" value="C:cytosol"/>
    <property type="evidence" value="ECO:0007669"/>
    <property type="project" value="TreeGrafter"/>
</dbReference>
<dbReference type="InterPro" id="IPR050079">
    <property type="entry name" value="DEAD_box_RNA_helicase"/>
</dbReference>
<dbReference type="GO" id="GO:0003724">
    <property type="term" value="F:RNA helicase activity"/>
    <property type="evidence" value="ECO:0007669"/>
    <property type="project" value="InterPro"/>
</dbReference>
<dbReference type="GO" id="GO:0016787">
    <property type="term" value="F:hydrolase activity"/>
    <property type="evidence" value="ECO:0007669"/>
    <property type="project" value="UniProtKB-KW"/>
</dbReference>
<feature type="short sequence motif" description="Q motif" evidence="5">
    <location>
        <begin position="207"/>
        <end position="235"/>
    </location>
</feature>
<dbReference type="GO" id="GO:0005524">
    <property type="term" value="F:ATP binding"/>
    <property type="evidence" value="ECO:0007669"/>
    <property type="project" value="UniProtKB-KW"/>
</dbReference>
<reference evidence="12" key="3">
    <citation type="submission" date="2017-04" db="EMBL/GenBank/DDBJ databases">
        <title>Population genomics of picophytoplankton unveils novel chromosome hypervariability.</title>
        <authorList>
            <consortium name="DOE Joint Genome Institute"/>
            <person name="Blanc-Mathieu R."/>
            <person name="Krasovec M."/>
            <person name="Hebrard M."/>
            <person name="Yau S."/>
            <person name="Desgranges E."/>
            <person name="Martin J."/>
            <person name="Schackwitz W."/>
            <person name="Kuo A."/>
            <person name="Salin G."/>
            <person name="Donnadieu C."/>
            <person name="Desdevises Y."/>
            <person name="Sanchez-Ferandin S."/>
            <person name="Moreau H."/>
            <person name="Rivals E."/>
            <person name="Grigoriev I.V."/>
            <person name="Grimsley N."/>
            <person name="Eyre-Walker A."/>
            <person name="Piganeau G."/>
        </authorList>
    </citation>
    <scope>NUCLEOTIDE SEQUENCE [LARGE SCALE GENOMIC DNA]</scope>
    <source>
        <strain evidence="12">RCC 1115</strain>
    </source>
</reference>
<dbReference type="AlphaFoldDB" id="A0A096P818"/>
<feature type="domain" description="Helicase ATP-binding" evidence="8">
    <location>
        <begin position="238"/>
        <end position="413"/>
    </location>
</feature>
<dbReference type="PROSITE" id="PS51195">
    <property type="entry name" value="Q_MOTIF"/>
    <property type="match status" value="1"/>
</dbReference>
<feature type="compositionally biased region" description="Low complexity" evidence="7">
    <location>
        <begin position="78"/>
        <end position="90"/>
    </location>
</feature>
<evidence type="ECO:0000256" key="5">
    <source>
        <dbReference type="PROSITE-ProRule" id="PRU00552"/>
    </source>
</evidence>
<reference evidence="11" key="2">
    <citation type="journal article" date="2014" name="BMC Genomics">
        <title>An improved genome of the model marine alga Ostreococcus tauri unfolds by assessing Illumina de novo assemblies.</title>
        <authorList>
            <person name="Blanc-Mathieu R."/>
            <person name="Verhelst B."/>
            <person name="Derelle E."/>
            <person name="Rombauts S."/>
            <person name="Bouget F.Y."/>
            <person name="Carre I."/>
            <person name="Chateau A."/>
            <person name="Eyre-Walker A."/>
            <person name="Grimsley N."/>
            <person name="Moreau H."/>
            <person name="Piegu B."/>
            <person name="Rivals E."/>
            <person name="Schackwitz W."/>
            <person name="Van de Peer Y."/>
            <person name="Piganeau G."/>
        </authorList>
    </citation>
    <scope>NUCLEOTIDE SEQUENCE</scope>
    <source>
        <strain evidence="11">RCC4221</strain>
    </source>
</reference>
<dbReference type="PROSITE" id="PS51192">
    <property type="entry name" value="HELICASE_ATP_BIND_1"/>
    <property type="match status" value="1"/>
</dbReference>
<feature type="region of interest" description="Disordered" evidence="7">
    <location>
        <begin position="1"/>
        <end position="187"/>
    </location>
</feature>
<feature type="compositionally biased region" description="Low complexity" evidence="7">
    <location>
        <begin position="154"/>
        <end position="166"/>
    </location>
</feature>
<dbReference type="FunCoup" id="A0A096P818">
    <property type="interactions" value="1560"/>
</dbReference>